<comment type="caution">
    <text evidence="1">The sequence shown here is derived from an EMBL/GenBank/DDBJ whole genome shotgun (WGS) entry which is preliminary data.</text>
</comment>
<keyword evidence="2" id="KW-1185">Reference proteome</keyword>
<dbReference type="Proteomes" id="UP000027586">
    <property type="component" value="Unassembled WGS sequence"/>
</dbReference>
<dbReference type="EMBL" id="CBTN010000093">
    <property type="protein sequence ID" value="CDH60447.1"/>
    <property type="molecule type" value="Genomic_DNA"/>
</dbReference>
<sequence length="359" mass="40163">MGKDCSGRIAKPQPGQRIKNYKLKEANIKNLPSGFLNAPVVDWTQPTKLVANIDTTKCKGTTSCQALQHIRECFKAISTSSKSSTLARYASNCYDYSNSDKFKRDFSGTYTARKVSLEDSEIREATQRLASRGMSAAAAITERSFDPLASSAIEHLDGNARNDGNAEDMVEEHEDEVEEIEEDDLEKLWRDIPENAARDFFAGPAPLANHTPEKPKLTIMQIQQLRSRCQVALSGTPLSLMTPALRDIREKNGTDQQSPASLKSFHNAFQCLAALMKNDVPYDTFPLSLWTHQSKSGALMSKSDAFFRVISLTLTDFWGISTRQLFDQDAERSFWVESVVPMFNKYLGASSDLIVFSWF</sequence>
<proteinExistence type="predicted"/>
<protein>
    <submittedName>
        <fullName evidence="1">Uncharacterized protein</fullName>
    </submittedName>
</protein>
<dbReference type="VEuPathDB" id="FungiDB:LCOR_11232.1"/>
<reference evidence="1" key="1">
    <citation type="submission" date="2013-08" db="EMBL/GenBank/DDBJ databases">
        <title>Gene expansion shapes genome architecture in the human pathogen Lichtheimia corymbifera: an evolutionary genomics analysis in the ancient terrestrial Mucorales (Mucoromycotina).</title>
        <authorList>
            <person name="Schwartze V.U."/>
            <person name="Winter S."/>
            <person name="Shelest E."/>
            <person name="Marcet-Houben M."/>
            <person name="Horn F."/>
            <person name="Wehner S."/>
            <person name="Hoffmann K."/>
            <person name="Riege K."/>
            <person name="Sammeth M."/>
            <person name="Nowrousian M."/>
            <person name="Valiante V."/>
            <person name="Linde J."/>
            <person name="Jacobsen I.D."/>
            <person name="Marz M."/>
            <person name="Brakhage A.A."/>
            <person name="Gabaldon T."/>
            <person name="Bocker S."/>
            <person name="Voigt K."/>
        </authorList>
    </citation>
    <scope>NUCLEOTIDE SEQUENCE [LARGE SCALE GENOMIC DNA]</scope>
    <source>
        <strain evidence="1">FSU 9682</strain>
    </source>
</reference>
<evidence type="ECO:0000313" key="1">
    <source>
        <dbReference type="EMBL" id="CDH60447.1"/>
    </source>
</evidence>
<dbReference type="OrthoDB" id="2404656at2759"/>
<evidence type="ECO:0000313" key="2">
    <source>
        <dbReference type="Proteomes" id="UP000027586"/>
    </source>
</evidence>
<accession>A0A068SF41</accession>
<name>A0A068SF41_9FUNG</name>
<organism evidence="1 2">
    <name type="scientific">Lichtheimia corymbifera JMRC:FSU:9682</name>
    <dbReference type="NCBI Taxonomy" id="1263082"/>
    <lineage>
        <taxon>Eukaryota</taxon>
        <taxon>Fungi</taxon>
        <taxon>Fungi incertae sedis</taxon>
        <taxon>Mucoromycota</taxon>
        <taxon>Mucoromycotina</taxon>
        <taxon>Mucoromycetes</taxon>
        <taxon>Mucorales</taxon>
        <taxon>Lichtheimiaceae</taxon>
        <taxon>Lichtheimia</taxon>
    </lineage>
</organism>
<gene>
    <name evidence="1" type="ORF">LCOR_11232.1</name>
</gene>
<dbReference type="AlphaFoldDB" id="A0A068SF41"/>